<gene>
    <name evidence="9" type="ORF">CEW83_20060</name>
</gene>
<dbReference type="Pfam" id="PF04879">
    <property type="entry name" value="Molybdop_Fe4S4"/>
    <property type="match status" value="1"/>
</dbReference>
<evidence type="ECO:0000256" key="1">
    <source>
        <dbReference type="ARBA" id="ARBA00001942"/>
    </source>
</evidence>
<evidence type="ECO:0000256" key="5">
    <source>
        <dbReference type="ARBA" id="ARBA00023002"/>
    </source>
</evidence>
<evidence type="ECO:0000256" key="4">
    <source>
        <dbReference type="ARBA" id="ARBA00022723"/>
    </source>
</evidence>
<dbReference type="GO" id="GO:0016491">
    <property type="term" value="F:oxidoreductase activity"/>
    <property type="evidence" value="ECO:0007669"/>
    <property type="project" value="UniProtKB-KW"/>
</dbReference>
<reference evidence="9 10" key="1">
    <citation type="submission" date="2017-06" db="EMBL/GenBank/DDBJ databases">
        <title>Azoarcus.</title>
        <authorList>
            <person name="Woo J.-H."/>
            <person name="Kim H.-S."/>
        </authorList>
    </citation>
    <scope>NUCLEOTIDE SEQUENCE [LARGE SCALE GENOMIC DNA]</scope>
    <source>
        <strain evidence="9 10">TSPY31</strain>
    </source>
</reference>
<dbReference type="PROSITE" id="PS51669">
    <property type="entry name" value="4FE4S_MOW_BIS_MGD"/>
    <property type="match status" value="1"/>
</dbReference>
<keyword evidence="5" id="KW-0560">Oxidoreductase</keyword>
<keyword evidence="4" id="KW-0479">Metal-binding</keyword>
<proteinExistence type="inferred from homology"/>
<evidence type="ECO:0000256" key="2">
    <source>
        <dbReference type="ARBA" id="ARBA00010312"/>
    </source>
</evidence>
<dbReference type="Pfam" id="PF00384">
    <property type="entry name" value="Molybdopterin"/>
    <property type="match status" value="1"/>
</dbReference>
<dbReference type="InterPro" id="IPR006963">
    <property type="entry name" value="Mopterin_OxRdtase_4Fe-4S_dom"/>
</dbReference>
<evidence type="ECO:0000259" key="8">
    <source>
        <dbReference type="PROSITE" id="PS51669"/>
    </source>
</evidence>
<dbReference type="PROSITE" id="PS00490">
    <property type="entry name" value="MOLYBDOPTERIN_PROK_2"/>
    <property type="match status" value="1"/>
</dbReference>
<dbReference type="Gene3D" id="3.30.2070.10">
    <property type="entry name" value="Formate dehydrogenase/DMSO reductase"/>
    <property type="match status" value="1"/>
</dbReference>
<dbReference type="Gene3D" id="2.20.25.90">
    <property type="entry name" value="ADC-like domains"/>
    <property type="match status" value="1"/>
</dbReference>
<dbReference type="AlphaFoldDB" id="A0A2U8GU72"/>
<dbReference type="GO" id="GO:0046872">
    <property type="term" value="F:metal ion binding"/>
    <property type="evidence" value="ECO:0007669"/>
    <property type="project" value="UniProtKB-KW"/>
</dbReference>
<dbReference type="SUPFAM" id="SSF53706">
    <property type="entry name" value="Formate dehydrogenase/DMSO reductase, domains 1-3"/>
    <property type="match status" value="1"/>
</dbReference>
<dbReference type="Pfam" id="PF01568">
    <property type="entry name" value="Molydop_binding"/>
    <property type="match status" value="1"/>
</dbReference>
<feature type="domain" description="4Fe-4S Mo/W bis-MGD-type" evidence="8">
    <location>
        <begin position="6"/>
        <end position="63"/>
    </location>
</feature>
<sequence>MSAIDSKVVKAACPHDCPDTCAMEITVEQGRAVRVRGAEKMPFTNGSLCTKVSHYLERVYSDQRLLYPMKRIGRKGEGRFERITWDEALNTIAAKFREIAADDPRAILPYSYAGTMGLVQGESMDRRFFHRLGASLLDRTICASAGAAGWKATVGAAVGADPEALVDARLILIWGGNPVVSNVHGWRYMQEAKRRGARLICIDPRRTDTAKKCHQHVAPLPGTDGALALAMMQVLIAENLLDHDYIAQHTIGFDALAERVREHTPEWAASVTGLDAEVIRSLAREYGRAQPSMIRLNYGLNRCAGAGMAVRNIACLPALTGAWRHAAGGALLSVSGNFPKDVRALARPDLYPDAERFPPRTINMSNIGEALLKAGEPPLRAIYVYNSNPVAVAPNSNEVRAGFAREDLFCVVHELFQTDTADYADILLPATSQLEHRDVHGSYGHAYAVSNEPAIAPLGEAKPNTEVFRLLAARMGFSEALFSETDDELASQAFNRDDPRAFGVTPEALKAQGWVRLNLPRPSVPYAQGAFRTPSGKCEFYAETLAAQGHDPLPAWTPPAESVSSNPALAQRYPLALITPPARNFLNTSFANLPRFVQQEGSPKLEIHPQDAAKRAISDGDRVRISNDRGAFHARAVVTEDIRAGVVVSPSVWWQKLSGDGENANAVTSSALTDMGGGPIFYDCLVEVLPV</sequence>
<dbReference type="CDD" id="cd02766">
    <property type="entry name" value="MopB_3"/>
    <property type="match status" value="1"/>
</dbReference>
<dbReference type="InterPro" id="IPR006655">
    <property type="entry name" value="Mopterin_OxRdtase_prok_CS"/>
</dbReference>
<protein>
    <submittedName>
        <fullName evidence="9">Molybdopterin oxidoreductase</fullName>
    </submittedName>
</protein>
<dbReference type="InterPro" id="IPR009010">
    <property type="entry name" value="Asp_de-COase-like_dom_sf"/>
</dbReference>
<organism evidence="9 10">
    <name type="scientific">Parazoarcus communis</name>
    <dbReference type="NCBI Taxonomy" id="41977"/>
    <lineage>
        <taxon>Bacteria</taxon>
        <taxon>Pseudomonadati</taxon>
        <taxon>Pseudomonadota</taxon>
        <taxon>Betaproteobacteria</taxon>
        <taxon>Rhodocyclales</taxon>
        <taxon>Zoogloeaceae</taxon>
        <taxon>Parazoarcus</taxon>
    </lineage>
</organism>
<dbReference type="GO" id="GO:0043546">
    <property type="term" value="F:molybdopterin cofactor binding"/>
    <property type="evidence" value="ECO:0007669"/>
    <property type="project" value="InterPro"/>
</dbReference>
<evidence type="ECO:0000313" key="10">
    <source>
        <dbReference type="Proteomes" id="UP000244930"/>
    </source>
</evidence>
<accession>A0A2U8GU72</accession>
<dbReference type="SUPFAM" id="SSF50692">
    <property type="entry name" value="ADC-like"/>
    <property type="match status" value="1"/>
</dbReference>
<dbReference type="GO" id="GO:0051536">
    <property type="term" value="F:iron-sulfur cluster binding"/>
    <property type="evidence" value="ECO:0007669"/>
    <property type="project" value="UniProtKB-KW"/>
</dbReference>
<dbReference type="PANTHER" id="PTHR43742:SF6">
    <property type="entry name" value="OXIDOREDUCTASE YYAE-RELATED"/>
    <property type="match status" value="1"/>
</dbReference>
<evidence type="ECO:0000256" key="3">
    <source>
        <dbReference type="ARBA" id="ARBA00022505"/>
    </source>
</evidence>
<keyword evidence="6" id="KW-0408">Iron</keyword>
<dbReference type="Gene3D" id="2.40.40.20">
    <property type="match status" value="1"/>
</dbReference>
<evidence type="ECO:0000313" key="9">
    <source>
        <dbReference type="EMBL" id="AWI77242.1"/>
    </source>
</evidence>
<comment type="cofactor">
    <cofactor evidence="1">
        <name>Mo-bis(molybdopterin guanine dinucleotide)</name>
        <dbReference type="ChEBI" id="CHEBI:60539"/>
    </cofactor>
</comment>
<dbReference type="InterPro" id="IPR050612">
    <property type="entry name" value="Prok_Mopterin_Oxidored"/>
</dbReference>
<keyword evidence="10" id="KW-1185">Reference proteome</keyword>
<dbReference type="CDD" id="cd02786">
    <property type="entry name" value="MopB_CT_3"/>
    <property type="match status" value="1"/>
</dbReference>
<dbReference type="InterPro" id="IPR006656">
    <property type="entry name" value="Mopterin_OxRdtase"/>
</dbReference>
<keyword evidence="3" id="KW-0500">Molybdenum</keyword>
<dbReference type="PANTHER" id="PTHR43742">
    <property type="entry name" value="TRIMETHYLAMINE-N-OXIDE REDUCTASE"/>
    <property type="match status" value="1"/>
</dbReference>
<evidence type="ECO:0000256" key="7">
    <source>
        <dbReference type="ARBA" id="ARBA00023014"/>
    </source>
</evidence>
<comment type="similarity">
    <text evidence="2">Belongs to the prokaryotic molybdopterin-containing oxidoreductase family.</text>
</comment>
<name>A0A2U8GU72_9RHOO</name>
<evidence type="ECO:0000256" key="6">
    <source>
        <dbReference type="ARBA" id="ARBA00023004"/>
    </source>
</evidence>
<dbReference type="Gene3D" id="3.40.50.740">
    <property type="match status" value="1"/>
</dbReference>
<dbReference type="Gene3D" id="3.40.228.10">
    <property type="entry name" value="Dimethylsulfoxide Reductase, domain 2"/>
    <property type="match status" value="1"/>
</dbReference>
<dbReference type="KEGG" id="acom:CEW83_20060"/>
<dbReference type="InterPro" id="IPR006657">
    <property type="entry name" value="MoPterin_dinucl-bd_dom"/>
</dbReference>
<keyword evidence="7" id="KW-0411">Iron-sulfur</keyword>
<dbReference type="Proteomes" id="UP000244930">
    <property type="component" value="Chromosome"/>
</dbReference>
<dbReference type="SMART" id="SM00926">
    <property type="entry name" value="Molybdop_Fe4S4"/>
    <property type="match status" value="1"/>
</dbReference>
<dbReference type="InterPro" id="IPR037920">
    <property type="entry name" value="YoaE_C"/>
</dbReference>
<dbReference type="EMBL" id="CP022187">
    <property type="protein sequence ID" value="AWI77242.1"/>
    <property type="molecule type" value="Genomic_DNA"/>
</dbReference>